<dbReference type="OrthoDB" id="5918848at2"/>
<comment type="caution">
    <text evidence="3">The sequence shown here is derived from an EMBL/GenBank/DDBJ whole genome shotgun (WGS) entry which is preliminary data.</text>
</comment>
<evidence type="ECO:0000256" key="2">
    <source>
        <dbReference type="SAM" id="Phobius"/>
    </source>
</evidence>
<evidence type="ECO:0000313" key="4">
    <source>
        <dbReference type="Proteomes" id="UP000315439"/>
    </source>
</evidence>
<protein>
    <recommendedName>
        <fullName evidence="5">Pilin</fullName>
    </recommendedName>
</protein>
<dbReference type="GO" id="GO:0007155">
    <property type="term" value="P:cell adhesion"/>
    <property type="evidence" value="ECO:0007669"/>
    <property type="project" value="InterPro"/>
</dbReference>
<gene>
    <name evidence="3" type="ORF">FLL46_19365</name>
</gene>
<proteinExistence type="inferred from homology"/>
<sequence length="728" mass="80487">MNKIQGIIMTKYLISVFGLILFLSSCSDEQGSQQSDKTSQPKPAAHIKLDQFSGKAWLREKLPNNALAYIRMPSPWFLFSGQDNGFNYAHGNKAHVDAIKNIQAGLQEGLIKQLTGSSAINQFFMTSINGPIELSLVQPEAGQMMPLIMLATSLKFNSIDEFKQPFEAAINNEPMAQLSKATDAKGEGLVRIQNAESFYQYDATTRQFVLFAGMGATIDSMKRVYAAMQSQQEHPMYSAESQIDESGLGLFTWLNPKAILPAVKPFVGPDKLAGFEAMGLSQMNAVAFGYGVSDKKTRMKVLIDMPSVGVRKMLPNIDNKFDVNATGEINTVGIFSMPTDKHLQNMENGVKGMMGALPPEYAEFKQLVSQNVGLGLDEILATFGPEIIYFSDDIGDFVAIRLNNQKDYQKLLDSLSSKQLISVSEHNKNNLKIYHATTPMMNFDDLMQSTHQAGQEVPLALQALKNMKSHYFWTEENGFLIFSGVPQPLIERALRKDKISLNHWLAQNQHHDLSHSLLAYSGTAEDLSRKSYHIYLQLLQMIADISKVEFDLFALPLASELAFAEQGTIGFSLNLSQPFISLEMTFEQSFFDMFYGGGYASVAVVGVLAAVALPAYQDYTIRAKVNETLQPVESLKSRISSQIISGKAISTIDGNAEGIGPLGAYTNNMIQSVSVKDAIITVTFMFNMEHPSLSDKTLILVPEERGGHVIWNCTGGTLEPKHKPSYCR</sequence>
<evidence type="ECO:0000256" key="1">
    <source>
        <dbReference type="ARBA" id="ARBA00005233"/>
    </source>
</evidence>
<comment type="similarity">
    <text evidence="1">Belongs to the N-Me-Phe pilin family.</text>
</comment>
<keyword evidence="2" id="KW-0812">Transmembrane</keyword>
<dbReference type="Pfam" id="PF00114">
    <property type="entry name" value="Pilin"/>
    <property type="match status" value="1"/>
</dbReference>
<organism evidence="3 4">
    <name type="scientific">Aliikangiella coralliicola</name>
    <dbReference type="NCBI Taxonomy" id="2592383"/>
    <lineage>
        <taxon>Bacteria</taxon>
        <taxon>Pseudomonadati</taxon>
        <taxon>Pseudomonadota</taxon>
        <taxon>Gammaproteobacteria</taxon>
        <taxon>Oceanospirillales</taxon>
        <taxon>Pleioneaceae</taxon>
        <taxon>Aliikangiella</taxon>
    </lineage>
</organism>
<evidence type="ECO:0000313" key="3">
    <source>
        <dbReference type="EMBL" id="TQV85327.1"/>
    </source>
</evidence>
<keyword evidence="4" id="KW-1185">Reference proteome</keyword>
<evidence type="ECO:0008006" key="5">
    <source>
        <dbReference type="Google" id="ProtNLM"/>
    </source>
</evidence>
<name>A0A545U780_9GAMM</name>
<dbReference type="AlphaFoldDB" id="A0A545U780"/>
<dbReference type="GO" id="GO:0009289">
    <property type="term" value="C:pilus"/>
    <property type="evidence" value="ECO:0007669"/>
    <property type="project" value="InterPro"/>
</dbReference>
<dbReference type="PROSITE" id="PS51257">
    <property type="entry name" value="PROKAR_LIPOPROTEIN"/>
    <property type="match status" value="1"/>
</dbReference>
<dbReference type="Gene3D" id="3.30.700.10">
    <property type="entry name" value="Glycoprotein, Type 4 Pilin"/>
    <property type="match status" value="1"/>
</dbReference>
<dbReference type="EMBL" id="VIKS01000012">
    <property type="protein sequence ID" value="TQV85327.1"/>
    <property type="molecule type" value="Genomic_DNA"/>
</dbReference>
<dbReference type="InterPro" id="IPR001082">
    <property type="entry name" value="Pilin"/>
</dbReference>
<dbReference type="Proteomes" id="UP000315439">
    <property type="component" value="Unassembled WGS sequence"/>
</dbReference>
<keyword evidence="2" id="KW-0472">Membrane</keyword>
<feature type="transmembrane region" description="Helical" evidence="2">
    <location>
        <begin position="593"/>
        <end position="616"/>
    </location>
</feature>
<dbReference type="InterPro" id="IPR045584">
    <property type="entry name" value="Pilin-like"/>
</dbReference>
<accession>A0A545U780</accession>
<dbReference type="SUPFAM" id="SSF54523">
    <property type="entry name" value="Pili subunits"/>
    <property type="match status" value="1"/>
</dbReference>
<reference evidence="3 4" key="1">
    <citation type="submission" date="2019-07" db="EMBL/GenBank/DDBJ databases">
        <title>Draft genome for Aliikangiella sp. M105.</title>
        <authorList>
            <person name="Wang G."/>
        </authorList>
    </citation>
    <scope>NUCLEOTIDE SEQUENCE [LARGE SCALE GENOMIC DNA]</scope>
    <source>
        <strain evidence="3 4">M105</strain>
    </source>
</reference>
<keyword evidence="2" id="KW-1133">Transmembrane helix</keyword>